<organism evidence="1 2">
    <name type="scientific">Desulfoprunum benzoelyticum</name>
    <dbReference type="NCBI Taxonomy" id="1506996"/>
    <lineage>
        <taxon>Bacteria</taxon>
        <taxon>Pseudomonadati</taxon>
        <taxon>Thermodesulfobacteriota</taxon>
        <taxon>Desulfobulbia</taxon>
        <taxon>Desulfobulbales</taxon>
        <taxon>Desulfobulbaceae</taxon>
        <taxon>Desulfoprunum</taxon>
    </lineage>
</organism>
<comment type="caution">
    <text evidence="1">The sequence shown here is derived from an EMBL/GenBank/DDBJ whole genome shotgun (WGS) entry which is preliminary data.</text>
</comment>
<dbReference type="InterPro" id="IPR023214">
    <property type="entry name" value="HAD_sf"/>
</dbReference>
<sequence length="132" mass="14869">MYICVDFDGTIVDHRYPGIGEPVPMAVTWLLRLQSCGARLILFTMRSDDPRFGTLLTDAVQYLESNGVKLFGVNCNPDQKEWTVSPKAYGHVYVDDSAFGCPLIMPKGFARPCVDWKKVGPQLEHLCLSRSW</sequence>
<dbReference type="Proteomes" id="UP000539642">
    <property type="component" value="Unassembled WGS sequence"/>
</dbReference>
<protein>
    <recommendedName>
        <fullName evidence="3">Hydrolase</fullName>
    </recommendedName>
</protein>
<dbReference type="AlphaFoldDB" id="A0A840V4T2"/>
<accession>A0A840V4T2</accession>
<proteinExistence type="predicted"/>
<dbReference type="EMBL" id="JACHEO010000009">
    <property type="protein sequence ID" value="MBB5348101.1"/>
    <property type="molecule type" value="Genomic_DNA"/>
</dbReference>
<name>A0A840V4T2_9BACT</name>
<gene>
    <name evidence="1" type="ORF">HNQ81_001832</name>
</gene>
<evidence type="ECO:0000313" key="1">
    <source>
        <dbReference type="EMBL" id="MBB5348101.1"/>
    </source>
</evidence>
<dbReference type="InterPro" id="IPR036412">
    <property type="entry name" value="HAD-like_sf"/>
</dbReference>
<evidence type="ECO:0008006" key="3">
    <source>
        <dbReference type="Google" id="ProtNLM"/>
    </source>
</evidence>
<dbReference type="SUPFAM" id="SSF56784">
    <property type="entry name" value="HAD-like"/>
    <property type="match status" value="1"/>
</dbReference>
<reference evidence="1 2" key="1">
    <citation type="submission" date="2020-08" db="EMBL/GenBank/DDBJ databases">
        <title>Genomic Encyclopedia of Type Strains, Phase IV (KMG-IV): sequencing the most valuable type-strain genomes for metagenomic binning, comparative biology and taxonomic classification.</title>
        <authorList>
            <person name="Goeker M."/>
        </authorList>
    </citation>
    <scope>NUCLEOTIDE SEQUENCE [LARGE SCALE GENOMIC DNA]</scope>
    <source>
        <strain evidence="1 2">DSM 28570</strain>
    </source>
</reference>
<dbReference type="Gene3D" id="3.40.50.1000">
    <property type="entry name" value="HAD superfamily/HAD-like"/>
    <property type="match status" value="1"/>
</dbReference>
<dbReference type="RefSeq" id="WP_183350517.1">
    <property type="nucleotide sequence ID" value="NZ_JACHEO010000009.1"/>
</dbReference>
<keyword evidence="2" id="KW-1185">Reference proteome</keyword>
<evidence type="ECO:0000313" key="2">
    <source>
        <dbReference type="Proteomes" id="UP000539642"/>
    </source>
</evidence>